<proteinExistence type="predicted"/>
<evidence type="ECO:0000313" key="1">
    <source>
        <dbReference type="EMBL" id="KAK3798291.1"/>
    </source>
</evidence>
<keyword evidence="2" id="KW-1185">Reference proteome</keyword>
<sequence>MTGTIRSFSENQIEDFDPLVKTLGVDISPPSTISLRLHALISLLCSPSKTLAGPIPSSLAISYLKHVQLESALSSR</sequence>
<gene>
    <name evidence="1" type="ORF">RRG08_007772</name>
</gene>
<dbReference type="Proteomes" id="UP001283361">
    <property type="component" value="Unassembled WGS sequence"/>
</dbReference>
<dbReference type="EMBL" id="JAWDGP010000699">
    <property type="protein sequence ID" value="KAK3798291.1"/>
    <property type="molecule type" value="Genomic_DNA"/>
</dbReference>
<protein>
    <submittedName>
        <fullName evidence="1">Uncharacterized protein</fullName>
    </submittedName>
</protein>
<comment type="caution">
    <text evidence="1">The sequence shown here is derived from an EMBL/GenBank/DDBJ whole genome shotgun (WGS) entry which is preliminary data.</text>
</comment>
<organism evidence="1 2">
    <name type="scientific">Elysia crispata</name>
    <name type="common">lettuce slug</name>
    <dbReference type="NCBI Taxonomy" id="231223"/>
    <lineage>
        <taxon>Eukaryota</taxon>
        <taxon>Metazoa</taxon>
        <taxon>Spiralia</taxon>
        <taxon>Lophotrochozoa</taxon>
        <taxon>Mollusca</taxon>
        <taxon>Gastropoda</taxon>
        <taxon>Heterobranchia</taxon>
        <taxon>Euthyneura</taxon>
        <taxon>Panpulmonata</taxon>
        <taxon>Sacoglossa</taxon>
        <taxon>Placobranchoidea</taxon>
        <taxon>Plakobranchidae</taxon>
        <taxon>Elysia</taxon>
    </lineage>
</organism>
<evidence type="ECO:0000313" key="2">
    <source>
        <dbReference type="Proteomes" id="UP001283361"/>
    </source>
</evidence>
<accession>A0AAE1B3L6</accession>
<reference evidence="1" key="1">
    <citation type="journal article" date="2023" name="G3 (Bethesda)">
        <title>A reference genome for the long-term kleptoplast-retaining sea slug Elysia crispata morphotype clarki.</title>
        <authorList>
            <person name="Eastman K.E."/>
            <person name="Pendleton A.L."/>
            <person name="Shaikh M.A."/>
            <person name="Suttiyut T."/>
            <person name="Ogas R."/>
            <person name="Tomko P."/>
            <person name="Gavelis G."/>
            <person name="Widhalm J.R."/>
            <person name="Wisecaver J.H."/>
        </authorList>
    </citation>
    <scope>NUCLEOTIDE SEQUENCE</scope>
    <source>
        <strain evidence="1">ECLA1</strain>
    </source>
</reference>
<name>A0AAE1B3L6_9GAST</name>
<dbReference type="AlphaFoldDB" id="A0AAE1B3L6"/>